<organism evidence="2 3">
    <name type="scientific">Corynebacterium massiliense DSM 45435</name>
    <dbReference type="NCBI Taxonomy" id="1121364"/>
    <lineage>
        <taxon>Bacteria</taxon>
        <taxon>Bacillati</taxon>
        <taxon>Actinomycetota</taxon>
        <taxon>Actinomycetes</taxon>
        <taxon>Mycobacteriales</taxon>
        <taxon>Corynebacteriaceae</taxon>
        <taxon>Corynebacterium</taxon>
    </lineage>
</organism>
<evidence type="ECO:0000313" key="3">
    <source>
        <dbReference type="Proteomes" id="UP001220064"/>
    </source>
</evidence>
<gene>
    <name evidence="2" type="ORF">CMASS_01405</name>
</gene>
<dbReference type="EMBL" id="CP063189">
    <property type="protein sequence ID" value="WCZ31744.1"/>
    <property type="molecule type" value="Genomic_DNA"/>
</dbReference>
<proteinExistence type="predicted"/>
<accession>A0ABY7U4Z0</accession>
<feature type="compositionally biased region" description="Low complexity" evidence="1">
    <location>
        <begin position="31"/>
        <end position="41"/>
    </location>
</feature>
<feature type="region of interest" description="Disordered" evidence="1">
    <location>
        <begin position="78"/>
        <end position="110"/>
    </location>
</feature>
<dbReference type="Proteomes" id="UP001220064">
    <property type="component" value="Chromosome"/>
</dbReference>
<keyword evidence="3" id="KW-1185">Reference proteome</keyword>
<sequence length="110" mass="12395">MGRLILFALVVVAVVLVWKAFGPGTWGQGSGSASEAQASLRRGGRTRDGADTAYSSVKGPDDDEQFLWELDKKRFKERRAQEMREEKLREKKLREEAAERRRREQGGDAG</sequence>
<protein>
    <recommendedName>
        <fullName evidence="4">Secreted protein</fullName>
    </recommendedName>
</protein>
<name>A0ABY7U4Z0_9CORY</name>
<dbReference type="RefSeq" id="WP_022863405.1">
    <property type="nucleotide sequence ID" value="NZ_ATVG01000010.1"/>
</dbReference>
<feature type="region of interest" description="Disordered" evidence="1">
    <location>
        <begin position="23"/>
        <end position="61"/>
    </location>
</feature>
<evidence type="ECO:0000313" key="2">
    <source>
        <dbReference type="EMBL" id="WCZ31744.1"/>
    </source>
</evidence>
<evidence type="ECO:0008006" key="4">
    <source>
        <dbReference type="Google" id="ProtNLM"/>
    </source>
</evidence>
<evidence type="ECO:0000256" key="1">
    <source>
        <dbReference type="SAM" id="MobiDB-lite"/>
    </source>
</evidence>
<reference evidence="2 3" key="1">
    <citation type="submission" date="2020-10" db="EMBL/GenBank/DDBJ databases">
        <title>Complete genome sequence of Corynebacterium massiliense DSM 45435, type strain of Corynebacterium massiliense.</title>
        <authorList>
            <person name="Busche T."/>
            <person name="Kalinowski J."/>
            <person name="Ruckert C."/>
        </authorList>
    </citation>
    <scope>NUCLEOTIDE SEQUENCE [LARGE SCALE GENOMIC DNA]</scope>
    <source>
        <strain evidence="2 3">DSM 45435</strain>
    </source>
</reference>